<comment type="caution">
    <text evidence="3">The sequence shown here is derived from an EMBL/GenBank/DDBJ whole genome shotgun (WGS) entry which is preliminary data.</text>
</comment>
<keyword evidence="2" id="KW-0472">Membrane</keyword>
<reference evidence="3 4" key="1">
    <citation type="journal article" date="2017" name="Syst. Appl. Microbiol.">
        <title>Lebetimonas natsushimae sp. nov., a novel strictly anaerobic, moderately thermophilic chemoautotroph isolated from a deep-sea hydrothermal vent polychaete nest in the Mid-Okinawa Trough.</title>
        <authorList>
            <person name="Nagata R."/>
            <person name="Takaki Y."/>
            <person name="Tame A."/>
            <person name="Nunoura T."/>
            <person name="Muto H."/>
            <person name="Mino S."/>
            <person name="Sawayama S."/>
            <person name="Takai K."/>
            <person name="Nakagawa S."/>
        </authorList>
    </citation>
    <scope>NUCLEOTIDE SEQUENCE [LARGE SCALE GENOMIC DNA]</scope>
    <source>
        <strain evidence="3 4">HS1857</strain>
    </source>
</reference>
<evidence type="ECO:0000256" key="1">
    <source>
        <dbReference type="SAM" id="Coils"/>
    </source>
</evidence>
<evidence type="ECO:0008006" key="5">
    <source>
        <dbReference type="Google" id="ProtNLM"/>
    </source>
</evidence>
<gene>
    <name evidence="3" type="ORF">LNAT_P0927</name>
</gene>
<name>A0A292YES9_9BACT</name>
<proteinExistence type="predicted"/>
<evidence type="ECO:0000256" key="2">
    <source>
        <dbReference type="SAM" id="Phobius"/>
    </source>
</evidence>
<dbReference type="Proteomes" id="UP000217944">
    <property type="component" value="Unassembled WGS sequence"/>
</dbReference>
<evidence type="ECO:0000313" key="4">
    <source>
        <dbReference type="Proteomes" id="UP000217944"/>
    </source>
</evidence>
<keyword evidence="4" id="KW-1185">Reference proteome</keyword>
<dbReference type="AlphaFoldDB" id="A0A292YES9"/>
<dbReference type="EMBL" id="BDME01000002">
    <property type="protein sequence ID" value="GAX87630.1"/>
    <property type="molecule type" value="Genomic_DNA"/>
</dbReference>
<organism evidence="3 4">
    <name type="scientific">Lebetimonas natsushimae</name>
    <dbReference type="NCBI Taxonomy" id="1936991"/>
    <lineage>
        <taxon>Bacteria</taxon>
        <taxon>Pseudomonadati</taxon>
        <taxon>Campylobacterota</taxon>
        <taxon>Epsilonproteobacteria</taxon>
        <taxon>Nautiliales</taxon>
        <taxon>Nautiliaceae</taxon>
        <taxon>Lebetimonas</taxon>
    </lineage>
</organism>
<sequence length="84" mass="9415">MEKINQTLNNLENAVKNSDEQKASDILNELKNSLNLKLDNEEAKEIKAKLEEILEETKKQALEHPLFAIAVAGIIGFLLGRLSK</sequence>
<dbReference type="RefSeq" id="WP_096258871.1">
    <property type="nucleotide sequence ID" value="NZ_BDME01000002.1"/>
</dbReference>
<accession>A0A292YES9</accession>
<keyword evidence="2" id="KW-0812">Transmembrane</keyword>
<protein>
    <recommendedName>
        <fullName evidence="5">DUF883 domain-containing protein</fullName>
    </recommendedName>
</protein>
<keyword evidence="2" id="KW-1133">Transmembrane helix</keyword>
<feature type="coiled-coil region" evidence="1">
    <location>
        <begin position="1"/>
        <end position="63"/>
    </location>
</feature>
<feature type="transmembrane region" description="Helical" evidence="2">
    <location>
        <begin position="64"/>
        <end position="82"/>
    </location>
</feature>
<keyword evidence="1" id="KW-0175">Coiled coil</keyword>
<evidence type="ECO:0000313" key="3">
    <source>
        <dbReference type="EMBL" id="GAX87630.1"/>
    </source>
</evidence>